<gene>
    <name evidence="2" type="ORF">AV942_01365</name>
</gene>
<feature type="chain" id="PRO_5042143468" evidence="1">
    <location>
        <begin position="23"/>
        <end position="65"/>
    </location>
</feature>
<reference evidence="2 3" key="1">
    <citation type="submission" date="2015-12" db="EMBL/GenBank/DDBJ databases">
        <title>Intraspecies pangenome expansion in the marine bacterium Alteromonas.</title>
        <authorList>
            <person name="Lopez-Perez M."/>
            <person name="Rodriguez-Valera F."/>
        </authorList>
    </citation>
    <scope>NUCLEOTIDE SEQUENCE [LARGE SCALE GENOMIC DNA]</scope>
    <source>
        <strain evidence="2 3">UM8</strain>
    </source>
</reference>
<evidence type="ECO:0000256" key="1">
    <source>
        <dbReference type="SAM" id="SignalP"/>
    </source>
</evidence>
<keyword evidence="1" id="KW-0732">Signal</keyword>
<dbReference type="Proteomes" id="UP000061468">
    <property type="component" value="Chromosome"/>
</dbReference>
<dbReference type="EMBL" id="CP013928">
    <property type="protein sequence ID" value="AMJ77059.1"/>
    <property type="molecule type" value="Genomic_DNA"/>
</dbReference>
<dbReference type="RefSeq" id="WP_061093535.1">
    <property type="nucleotide sequence ID" value="NZ_CP013928.1"/>
</dbReference>
<name>A0AAC8XGZ0_9ALTE</name>
<proteinExistence type="predicted"/>
<feature type="signal peptide" evidence="1">
    <location>
        <begin position="1"/>
        <end position="22"/>
    </location>
</feature>
<evidence type="ECO:0000313" key="2">
    <source>
        <dbReference type="EMBL" id="AMJ77059.1"/>
    </source>
</evidence>
<evidence type="ECO:0000313" key="3">
    <source>
        <dbReference type="Proteomes" id="UP000061468"/>
    </source>
</evidence>
<dbReference type="AlphaFoldDB" id="A0AAC8XGZ0"/>
<protein>
    <submittedName>
        <fullName evidence="2">Uncharacterized protein</fullName>
    </submittedName>
</protein>
<accession>A0AAC8XGZ0</accession>
<organism evidence="2 3">
    <name type="scientific">Alteromonas mediterranea</name>
    <dbReference type="NCBI Taxonomy" id="314275"/>
    <lineage>
        <taxon>Bacteria</taxon>
        <taxon>Pseudomonadati</taxon>
        <taxon>Pseudomonadota</taxon>
        <taxon>Gammaproteobacteria</taxon>
        <taxon>Alteromonadales</taxon>
        <taxon>Alteromonadaceae</taxon>
        <taxon>Alteromonas/Salinimonas group</taxon>
        <taxon>Alteromonas</taxon>
    </lineage>
</organism>
<sequence>MLKKITYQAAVLLLILPSIAMANIHHGANDVFELLVYKSKSIAINDGYVVLSKRSLRLYESRVLN</sequence>